<evidence type="ECO:0000313" key="7">
    <source>
        <dbReference type="Proteomes" id="UP000663870"/>
    </source>
</evidence>
<comment type="caution">
    <text evidence="4">The sequence shown here is derived from an EMBL/GenBank/DDBJ whole genome shotgun (WGS) entry which is preliminary data.</text>
</comment>
<dbReference type="CDD" id="cd09274">
    <property type="entry name" value="RNase_HI_RT_Ty3"/>
    <property type="match status" value="1"/>
</dbReference>
<evidence type="ECO:0000256" key="1">
    <source>
        <dbReference type="ARBA" id="ARBA00023268"/>
    </source>
</evidence>
<feature type="region of interest" description="Disordered" evidence="2">
    <location>
        <begin position="165"/>
        <end position="184"/>
    </location>
</feature>
<dbReference type="AlphaFoldDB" id="A0A815YCP1"/>
<evidence type="ECO:0000313" key="4">
    <source>
        <dbReference type="EMBL" id="CAF1569045.1"/>
    </source>
</evidence>
<name>A0A815YCP1_9BILA</name>
<keyword evidence="7" id="KW-1185">Reference proteome</keyword>
<dbReference type="Proteomes" id="UP000663870">
    <property type="component" value="Unassembled WGS sequence"/>
</dbReference>
<dbReference type="PANTHER" id="PTHR37984">
    <property type="entry name" value="PROTEIN CBG26694"/>
    <property type="match status" value="1"/>
</dbReference>
<feature type="compositionally biased region" description="Low complexity" evidence="2">
    <location>
        <begin position="212"/>
        <end position="226"/>
    </location>
</feature>
<keyword evidence="1" id="KW-0511">Multifunctional enzyme</keyword>
<proteinExistence type="predicted"/>
<reference evidence="4" key="1">
    <citation type="submission" date="2021-02" db="EMBL/GenBank/DDBJ databases">
        <authorList>
            <person name="Nowell W R."/>
        </authorList>
    </citation>
    <scope>NUCLEOTIDE SEQUENCE</scope>
</reference>
<dbReference type="InterPro" id="IPR043128">
    <property type="entry name" value="Rev_trsase/Diguanyl_cyclase"/>
</dbReference>
<feature type="domain" description="Reverse transcriptase/retrotransposon-derived protein RNase H-like" evidence="3">
    <location>
        <begin position="32"/>
        <end position="131"/>
    </location>
</feature>
<sequence>WYRKFIPNFARIAAPLHKVTNKTKHRRHEYRWGPEQQQSFEEFKHILTTSPLFLEYPDLSTPFTLTTDASDIGIAGILRQDTPAGTKINYFKSRVLNDTERKYDTFEKEALAIYWCITELRSYIGDSNFIVETDHRPLENFHLKQINNKRANNTAADYISRYISSSTSGDTTPPGPTNTLHSHTCDNTELNAVTTRAQAKLLAQPRSSTSIAPESTRSSPSASTQSYDFSLSRIRTEQNTDMNI</sequence>
<accession>A0A815YCP1</accession>
<dbReference type="PANTHER" id="PTHR37984:SF5">
    <property type="entry name" value="PROTEIN NYNRIN-LIKE"/>
    <property type="match status" value="1"/>
</dbReference>
<dbReference type="SUPFAM" id="SSF56672">
    <property type="entry name" value="DNA/RNA polymerases"/>
    <property type="match status" value="1"/>
</dbReference>
<dbReference type="EMBL" id="CAJNOL010018077">
    <property type="protein sequence ID" value="CAF1680517.1"/>
    <property type="molecule type" value="Genomic_DNA"/>
</dbReference>
<gene>
    <name evidence="5" type="ORF">JXQ802_LOCUS59087</name>
    <name evidence="4" type="ORF">PYM288_LOCUS42435</name>
</gene>
<evidence type="ECO:0000313" key="5">
    <source>
        <dbReference type="EMBL" id="CAF1680517.1"/>
    </source>
</evidence>
<feature type="non-terminal residue" evidence="4">
    <location>
        <position position="1"/>
    </location>
</feature>
<feature type="region of interest" description="Disordered" evidence="2">
    <location>
        <begin position="202"/>
        <end position="244"/>
    </location>
</feature>
<evidence type="ECO:0000259" key="3">
    <source>
        <dbReference type="Pfam" id="PF17919"/>
    </source>
</evidence>
<dbReference type="EMBL" id="CAJNOH010016133">
    <property type="protein sequence ID" value="CAF1569045.1"/>
    <property type="molecule type" value="Genomic_DNA"/>
</dbReference>
<protein>
    <recommendedName>
        <fullName evidence="3">Reverse transcriptase/retrotransposon-derived protein RNase H-like domain-containing protein</fullName>
    </recommendedName>
</protein>
<dbReference type="Pfam" id="PF17919">
    <property type="entry name" value="RT_RNaseH_2"/>
    <property type="match status" value="1"/>
</dbReference>
<dbReference type="InterPro" id="IPR043502">
    <property type="entry name" value="DNA/RNA_pol_sf"/>
</dbReference>
<dbReference type="GO" id="GO:0003824">
    <property type="term" value="F:catalytic activity"/>
    <property type="evidence" value="ECO:0007669"/>
    <property type="project" value="UniProtKB-KW"/>
</dbReference>
<organism evidence="4 6">
    <name type="scientific">Rotaria sordida</name>
    <dbReference type="NCBI Taxonomy" id="392033"/>
    <lineage>
        <taxon>Eukaryota</taxon>
        <taxon>Metazoa</taxon>
        <taxon>Spiralia</taxon>
        <taxon>Gnathifera</taxon>
        <taxon>Rotifera</taxon>
        <taxon>Eurotatoria</taxon>
        <taxon>Bdelloidea</taxon>
        <taxon>Philodinida</taxon>
        <taxon>Philodinidae</taxon>
        <taxon>Rotaria</taxon>
    </lineage>
</organism>
<evidence type="ECO:0000313" key="6">
    <source>
        <dbReference type="Proteomes" id="UP000663854"/>
    </source>
</evidence>
<dbReference type="InterPro" id="IPR041577">
    <property type="entry name" value="RT_RNaseH_2"/>
</dbReference>
<evidence type="ECO:0000256" key="2">
    <source>
        <dbReference type="SAM" id="MobiDB-lite"/>
    </source>
</evidence>
<dbReference type="InterPro" id="IPR050951">
    <property type="entry name" value="Retrovirus_Pol_polyprotein"/>
</dbReference>
<dbReference type="Proteomes" id="UP000663854">
    <property type="component" value="Unassembled WGS sequence"/>
</dbReference>
<dbReference type="Gene3D" id="3.30.70.270">
    <property type="match status" value="1"/>
</dbReference>